<dbReference type="Proteomes" id="UP001165064">
    <property type="component" value="Unassembled WGS sequence"/>
</dbReference>
<name>A0ACB5TV39_AMBMO</name>
<proteinExistence type="predicted"/>
<evidence type="ECO:0000313" key="1">
    <source>
        <dbReference type="EMBL" id="GME95729.1"/>
    </source>
</evidence>
<evidence type="ECO:0000313" key="2">
    <source>
        <dbReference type="Proteomes" id="UP001165064"/>
    </source>
</evidence>
<comment type="caution">
    <text evidence="1">The sequence shown here is derived from an EMBL/GenBank/DDBJ whole genome shotgun (WGS) entry which is preliminary data.</text>
</comment>
<organism evidence="1 2">
    <name type="scientific">Ambrosiozyma monospora</name>
    <name type="common">Yeast</name>
    <name type="synonym">Endomycopsis monosporus</name>
    <dbReference type="NCBI Taxonomy" id="43982"/>
    <lineage>
        <taxon>Eukaryota</taxon>
        <taxon>Fungi</taxon>
        <taxon>Dikarya</taxon>
        <taxon>Ascomycota</taxon>
        <taxon>Saccharomycotina</taxon>
        <taxon>Pichiomycetes</taxon>
        <taxon>Pichiales</taxon>
        <taxon>Pichiaceae</taxon>
        <taxon>Ambrosiozyma</taxon>
    </lineage>
</organism>
<reference evidence="1" key="1">
    <citation type="submission" date="2023-04" db="EMBL/GenBank/DDBJ databases">
        <title>Ambrosiozyma monospora NBRC 10751.</title>
        <authorList>
            <person name="Ichikawa N."/>
            <person name="Sato H."/>
            <person name="Tonouchi N."/>
        </authorList>
    </citation>
    <scope>NUCLEOTIDE SEQUENCE</scope>
    <source>
        <strain evidence="1">NBRC 10751</strain>
    </source>
</reference>
<accession>A0ACB5TV39</accession>
<dbReference type="EMBL" id="BSXS01009521">
    <property type="protein sequence ID" value="GME95729.1"/>
    <property type="molecule type" value="Genomic_DNA"/>
</dbReference>
<sequence>MSSTDQLLNPLPEDAKKKSEKEEKSRDEPDPDKSLIPIKPKQLSKGTTSSSRTTTATVTSLNQTTTPINKRSRKGTKHSAKFQRNVTGCLNCRKKKKKCDGLKPTCSRCLKAGQDCLQPPIKFMRCDIDATRNCKQIYTEIKFSNDEDGCSKSISGGVTHCCGSKENMLCCVSGSVDHGKSTRTTSSTGSVITATTNVAVDSISDSSSGDSDMSIKSPLPPPSSSSQPSFPTARKDRTNSISSNTSSISESASCFSDSTSPRSSVSSILATSSTTSATNNKNNYPATFARLPPASNILSDEVHFKTNLAYNRINDLLSDSSCQRSIP</sequence>
<keyword evidence="2" id="KW-1185">Reference proteome</keyword>
<gene>
    <name evidence="1" type="ORF">Amon02_000980200</name>
</gene>
<protein>
    <submittedName>
        <fullName evidence="1">Unnamed protein product</fullName>
    </submittedName>
</protein>